<evidence type="ECO:0000259" key="4">
    <source>
        <dbReference type="PROSITE" id="PS01124"/>
    </source>
</evidence>
<evidence type="ECO:0000256" key="1">
    <source>
        <dbReference type="ARBA" id="ARBA00023015"/>
    </source>
</evidence>
<evidence type="ECO:0000256" key="2">
    <source>
        <dbReference type="ARBA" id="ARBA00023125"/>
    </source>
</evidence>
<dbReference type="SUPFAM" id="SSF46689">
    <property type="entry name" value="Homeodomain-like"/>
    <property type="match status" value="2"/>
</dbReference>
<keyword evidence="1" id="KW-0805">Transcription regulation</keyword>
<comment type="caution">
    <text evidence="5">The sequence shown here is derived from an EMBL/GenBank/DDBJ whole genome shotgun (WGS) entry which is preliminary data.</text>
</comment>
<dbReference type="Gene3D" id="2.60.120.10">
    <property type="entry name" value="Jelly Rolls"/>
    <property type="match status" value="1"/>
</dbReference>
<dbReference type="Pfam" id="PF02311">
    <property type="entry name" value="AraC_binding"/>
    <property type="match status" value="1"/>
</dbReference>
<accession>A0ABS4NZI5</accession>
<dbReference type="PROSITE" id="PS01124">
    <property type="entry name" value="HTH_ARAC_FAMILY_2"/>
    <property type="match status" value="1"/>
</dbReference>
<dbReference type="Gene3D" id="1.10.10.60">
    <property type="entry name" value="Homeodomain-like"/>
    <property type="match status" value="2"/>
</dbReference>
<dbReference type="PRINTS" id="PR00032">
    <property type="entry name" value="HTHARAC"/>
</dbReference>
<keyword evidence="3" id="KW-0804">Transcription</keyword>
<dbReference type="RefSeq" id="WP_209878540.1">
    <property type="nucleotide sequence ID" value="NZ_JAGGLV010000027.1"/>
</dbReference>
<dbReference type="InterPro" id="IPR009057">
    <property type="entry name" value="Homeodomain-like_sf"/>
</dbReference>
<evidence type="ECO:0000313" key="6">
    <source>
        <dbReference type="Proteomes" id="UP000773462"/>
    </source>
</evidence>
<dbReference type="Pfam" id="PF12833">
    <property type="entry name" value="HTH_18"/>
    <property type="match status" value="1"/>
</dbReference>
<dbReference type="PANTHER" id="PTHR43280">
    <property type="entry name" value="ARAC-FAMILY TRANSCRIPTIONAL REGULATOR"/>
    <property type="match status" value="1"/>
</dbReference>
<dbReference type="InterPro" id="IPR014710">
    <property type="entry name" value="RmlC-like_jellyroll"/>
</dbReference>
<dbReference type="SUPFAM" id="SSF51215">
    <property type="entry name" value="Regulatory protein AraC"/>
    <property type="match status" value="1"/>
</dbReference>
<organism evidence="5 6">
    <name type="scientific">Paenibacillus silagei</name>
    <dbReference type="NCBI Taxonomy" id="1670801"/>
    <lineage>
        <taxon>Bacteria</taxon>
        <taxon>Bacillati</taxon>
        <taxon>Bacillota</taxon>
        <taxon>Bacilli</taxon>
        <taxon>Bacillales</taxon>
        <taxon>Paenibacillaceae</taxon>
        <taxon>Paenibacillus</taxon>
    </lineage>
</organism>
<protein>
    <submittedName>
        <fullName evidence="5">AraC-like DNA-binding protein</fullName>
    </submittedName>
</protein>
<gene>
    <name evidence="5" type="ORF">J2Z70_005664</name>
</gene>
<dbReference type="Proteomes" id="UP000773462">
    <property type="component" value="Unassembled WGS sequence"/>
</dbReference>
<keyword evidence="6" id="KW-1185">Reference proteome</keyword>
<dbReference type="InterPro" id="IPR020449">
    <property type="entry name" value="Tscrpt_reg_AraC-type_HTH"/>
</dbReference>
<dbReference type="InterPro" id="IPR018060">
    <property type="entry name" value="HTH_AraC"/>
</dbReference>
<dbReference type="InterPro" id="IPR003313">
    <property type="entry name" value="AraC-bd"/>
</dbReference>
<reference evidence="5 6" key="1">
    <citation type="submission" date="2021-03" db="EMBL/GenBank/DDBJ databases">
        <title>Genomic Encyclopedia of Type Strains, Phase IV (KMG-IV): sequencing the most valuable type-strain genomes for metagenomic binning, comparative biology and taxonomic classification.</title>
        <authorList>
            <person name="Goeker M."/>
        </authorList>
    </citation>
    <scope>NUCLEOTIDE SEQUENCE [LARGE SCALE GENOMIC DNA]</scope>
    <source>
        <strain evidence="5 6">DSM 101953</strain>
    </source>
</reference>
<dbReference type="EMBL" id="JAGGLV010000027">
    <property type="protein sequence ID" value="MBP2115477.1"/>
    <property type="molecule type" value="Genomic_DNA"/>
</dbReference>
<evidence type="ECO:0000256" key="3">
    <source>
        <dbReference type="ARBA" id="ARBA00023163"/>
    </source>
</evidence>
<evidence type="ECO:0000313" key="5">
    <source>
        <dbReference type="EMBL" id="MBP2115477.1"/>
    </source>
</evidence>
<dbReference type="SMART" id="SM00342">
    <property type="entry name" value="HTH_ARAC"/>
    <property type="match status" value="1"/>
</dbReference>
<proteinExistence type="predicted"/>
<keyword evidence="2" id="KW-0238">DNA-binding</keyword>
<sequence>MNVLDPGTQHSMDGRMSPDVQAAFHLFAAHWRKVNKEWQYPAHTHPMFEINIVLQGSQHMAVGGQSYIQESGDILFIRPGVLHSSLGAAAGDEMSYYCLHFDIDDLVLRRSLMTMDTVSLSGDTPELKAIRSSLDDIIRSTILPEASDAQRGRLVMLNASLQFFAALTGWVLAALPSPARSTLPGVTEKTVALANAIEGLLQESVFTAAATGSRAGSIEEIAARLGYSPNHCNRAFRQIYGLPPRQYLSDLIIRHAKLLLLDNSLSVESIAYRLGYRDVSHFSKQFKRWTGLPPMGYRQLTEEPGKTDGNALSATAQETITKTPQTII</sequence>
<feature type="domain" description="HTH araC/xylS-type" evidence="4">
    <location>
        <begin position="195"/>
        <end position="300"/>
    </location>
</feature>
<dbReference type="InterPro" id="IPR037923">
    <property type="entry name" value="HTH-like"/>
</dbReference>
<dbReference type="PANTHER" id="PTHR43280:SF2">
    <property type="entry name" value="HTH-TYPE TRANSCRIPTIONAL REGULATOR EXSA"/>
    <property type="match status" value="1"/>
</dbReference>
<name>A0ABS4NZI5_9BACL</name>